<accession>A0A4P9XWD8</accession>
<dbReference type="InterPro" id="IPR036866">
    <property type="entry name" value="RibonucZ/Hydroxyglut_hydro"/>
</dbReference>
<dbReference type="Gene3D" id="3.60.15.10">
    <property type="entry name" value="Ribonuclease Z/Hydroxyacylglutathione hydrolase-like"/>
    <property type="match status" value="1"/>
</dbReference>
<dbReference type="GO" id="GO:0005847">
    <property type="term" value="C:mRNA cleavage and polyadenylation specificity factor complex"/>
    <property type="evidence" value="ECO:0007669"/>
    <property type="project" value="TreeGrafter"/>
</dbReference>
<dbReference type="PANTHER" id="PTHR11203">
    <property type="entry name" value="CLEAVAGE AND POLYADENYLATION SPECIFICITY FACTOR FAMILY MEMBER"/>
    <property type="match status" value="1"/>
</dbReference>
<evidence type="ECO:0000313" key="13">
    <source>
        <dbReference type="EMBL" id="RKP09911.1"/>
    </source>
</evidence>
<comment type="subcellular location">
    <subcellularLocation>
        <location evidence="1">Nucleus</location>
    </subcellularLocation>
</comment>
<dbReference type="InterPro" id="IPR001279">
    <property type="entry name" value="Metallo-B-lactamas"/>
</dbReference>
<keyword evidence="6" id="KW-0378">Hydrolase</keyword>
<dbReference type="Pfam" id="PF00753">
    <property type="entry name" value="Lactamase_B"/>
    <property type="match status" value="1"/>
</dbReference>
<dbReference type="OrthoDB" id="10249535at2759"/>
<evidence type="ECO:0000256" key="10">
    <source>
        <dbReference type="ARBA" id="ARBA00075008"/>
    </source>
</evidence>
<organism evidence="13 14">
    <name type="scientific">Thamnocephalis sphaerospora</name>
    <dbReference type="NCBI Taxonomy" id="78915"/>
    <lineage>
        <taxon>Eukaryota</taxon>
        <taxon>Fungi</taxon>
        <taxon>Fungi incertae sedis</taxon>
        <taxon>Zoopagomycota</taxon>
        <taxon>Zoopagomycotina</taxon>
        <taxon>Zoopagomycetes</taxon>
        <taxon>Zoopagales</taxon>
        <taxon>Sigmoideomycetaceae</taxon>
        <taxon>Thamnocephalis</taxon>
    </lineage>
</organism>
<name>A0A4P9XWD8_9FUNG</name>
<keyword evidence="5" id="KW-0540">Nuclease</keyword>
<dbReference type="GO" id="GO:0003723">
    <property type="term" value="F:RNA binding"/>
    <property type="evidence" value="ECO:0007669"/>
    <property type="project" value="TreeGrafter"/>
</dbReference>
<dbReference type="Pfam" id="PF07521">
    <property type="entry name" value="RMMBL"/>
    <property type="match status" value="1"/>
</dbReference>
<dbReference type="Gene3D" id="3.40.50.10890">
    <property type="match status" value="1"/>
</dbReference>
<dbReference type="InterPro" id="IPR011108">
    <property type="entry name" value="RMMBL"/>
</dbReference>
<dbReference type="GO" id="GO:0004521">
    <property type="term" value="F:RNA endonuclease activity"/>
    <property type="evidence" value="ECO:0007669"/>
    <property type="project" value="TreeGrafter"/>
</dbReference>
<evidence type="ECO:0000259" key="11">
    <source>
        <dbReference type="SMART" id="SM00849"/>
    </source>
</evidence>
<evidence type="ECO:0000256" key="4">
    <source>
        <dbReference type="ARBA" id="ARBA00022664"/>
    </source>
</evidence>
<gene>
    <name evidence="13" type="ORF">THASP1DRAFT_13627</name>
</gene>
<dbReference type="PANTHER" id="PTHR11203:SF11">
    <property type="entry name" value="CLEAVAGE AND POLYADENYLATION SPECIFICITY FACTOR SUBUNIT 3"/>
    <property type="match status" value="1"/>
</dbReference>
<dbReference type="SMART" id="SM00849">
    <property type="entry name" value="Lactamase_B"/>
    <property type="match status" value="1"/>
</dbReference>
<keyword evidence="4" id="KW-0507">mRNA processing</keyword>
<evidence type="ECO:0000256" key="3">
    <source>
        <dbReference type="ARBA" id="ARBA00018311"/>
    </source>
</evidence>
<sequence length="605" mass="67783">MEIPAVDDADVLQITALGAGNEVGRSCLVVQYKGKTVMLDVGIHPAYDGIAGLPFFDEVDLSTIDVCLVTHFHLDHAAGLPYLMEKTDFQGQVFMTHATKVIYKWMLTDYVKVSNVSREDMLFDEQELLQSYDKIQTIDFRQENEVEGIKFTAYNAGHVLGAAMFLLEIAGVKILYTGDYSREEDRHLMAAERPPGITPDVLICESTYGVQSHEPRLEREARFTTLVHDIVRRGGRCLMPVFALGRAQELLLILDEYWSTHPELDAIPIYYASSLAKKCMAVYQTFINTMNERIRKQFAVSNPFVFKHISNLRNMDNFDDNGPCVMMASPGMLQSGLSRELLERWCPDPRNGLIITGYSVDGTMAKHITSEPEEIQSTAGAKLPVRMSVDYISFSAHVDFTQNSQFIEEVNAPNLVLVHGDSNAMHRLRNAMESRYKEREQPINIYTPRNCETVRLHFRGEKKAKMVGNIAERMPTDGQLVSGVVVAKDFQYSIMAPTDLVEFSDLATSTIQQRMSVPCSAPLNLVRHQLQQMYGALTEIELKPEPTDATSEKEAVMNAVDIVPLADQHAIALEWSSSPLNDMIADSVVALLLSAETNPSSVKRE</sequence>
<dbReference type="InterPro" id="IPR021718">
    <property type="entry name" value="CPSF73-100_C"/>
</dbReference>
<evidence type="ECO:0000256" key="8">
    <source>
        <dbReference type="ARBA" id="ARBA00032592"/>
    </source>
</evidence>
<dbReference type="AlphaFoldDB" id="A0A4P9XWD8"/>
<evidence type="ECO:0000256" key="6">
    <source>
        <dbReference type="ARBA" id="ARBA00022801"/>
    </source>
</evidence>
<dbReference type="SMART" id="SM01027">
    <property type="entry name" value="Beta-Casp"/>
    <property type="match status" value="1"/>
</dbReference>
<keyword evidence="14" id="KW-1185">Reference proteome</keyword>
<protein>
    <recommendedName>
        <fullName evidence="3">Endoribonuclease YSH1</fullName>
    </recommendedName>
    <alternativeName>
        <fullName evidence="9">Endoribonuclease ysh1</fullName>
    </alternativeName>
    <alternativeName>
        <fullName evidence="8 10">mRNA 3'-end-processing protein YSH1</fullName>
    </alternativeName>
</protein>
<dbReference type="FunFam" id="3.40.50.10890:FF:000001">
    <property type="entry name" value="Cleavage and polyadenylation specificity factor subunit 3"/>
    <property type="match status" value="1"/>
</dbReference>
<evidence type="ECO:0000256" key="5">
    <source>
        <dbReference type="ARBA" id="ARBA00022722"/>
    </source>
</evidence>
<dbReference type="GO" id="GO:0004534">
    <property type="term" value="F:5'-3' RNA exonuclease activity"/>
    <property type="evidence" value="ECO:0007669"/>
    <property type="project" value="TreeGrafter"/>
</dbReference>
<dbReference type="Pfam" id="PF10996">
    <property type="entry name" value="Beta-Casp"/>
    <property type="match status" value="1"/>
</dbReference>
<feature type="domain" description="Metallo-beta-lactamase" evidence="11">
    <location>
        <begin position="24"/>
        <end position="235"/>
    </location>
</feature>
<dbReference type="STRING" id="78915.A0A4P9XWD8"/>
<evidence type="ECO:0000256" key="2">
    <source>
        <dbReference type="ARBA" id="ARBA00010624"/>
    </source>
</evidence>
<evidence type="ECO:0000256" key="9">
    <source>
        <dbReference type="ARBA" id="ARBA00069466"/>
    </source>
</evidence>
<proteinExistence type="inferred from homology"/>
<dbReference type="Proteomes" id="UP000271241">
    <property type="component" value="Unassembled WGS sequence"/>
</dbReference>
<dbReference type="InterPro" id="IPR022712">
    <property type="entry name" value="Beta_Casp"/>
</dbReference>
<feature type="domain" description="Beta-Casp" evidence="12">
    <location>
        <begin position="247"/>
        <end position="368"/>
    </location>
</feature>
<evidence type="ECO:0000259" key="12">
    <source>
        <dbReference type="SMART" id="SM01027"/>
    </source>
</evidence>
<evidence type="ECO:0000313" key="14">
    <source>
        <dbReference type="Proteomes" id="UP000271241"/>
    </source>
</evidence>
<dbReference type="EMBL" id="KZ992481">
    <property type="protein sequence ID" value="RKP09911.1"/>
    <property type="molecule type" value="Genomic_DNA"/>
</dbReference>
<dbReference type="SUPFAM" id="SSF56281">
    <property type="entry name" value="Metallo-hydrolase/oxidoreductase"/>
    <property type="match status" value="1"/>
</dbReference>
<dbReference type="Pfam" id="PF11718">
    <property type="entry name" value="CPSF73-100_C"/>
    <property type="match status" value="1"/>
</dbReference>
<dbReference type="CDD" id="cd16292">
    <property type="entry name" value="CPSF3-like_MBL-fold"/>
    <property type="match status" value="1"/>
</dbReference>
<reference evidence="14" key="1">
    <citation type="journal article" date="2018" name="Nat. Microbiol.">
        <title>Leveraging single-cell genomics to expand the fungal tree of life.</title>
        <authorList>
            <person name="Ahrendt S.R."/>
            <person name="Quandt C.A."/>
            <person name="Ciobanu D."/>
            <person name="Clum A."/>
            <person name="Salamov A."/>
            <person name="Andreopoulos B."/>
            <person name="Cheng J.F."/>
            <person name="Woyke T."/>
            <person name="Pelin A."/>
            <person name="Henrissat B."/>
            <person name="Reynolds N.K."/>
            <person name="Benny G.L."/>
            <person name="Smith M.E."/>
            <person name="James T.Y."/>
            <person name="Grigoriev I.V."/>
        </authorList>
    </citation>
    <scope>NUCLEOTIDE SEQUENCE [LARGE SCALE GENOMIC DNA]</scope>
    <source>
        <strain evidence="14">RSA 1356</strain>
    </source>
</reference>
<evidence type="ECO:0000256" key="7">
    <source>
        <dbReference type="ARBA" id="ARBA00023242"/>
    </source>
</evidence>
<dbReference type="GO" id="GO:0006398">
    <property type="term" value="P:mRNA 3'-end processing by stem-loop binding and cleavage"/>
    <property type="evidence" value="ECO:0007669"/>
    <property type="project" value="TreeGrafter"/>
</dbReference>
<dbReference type="InterPro" id="IPR050698">
    <property type="entry name" value="MBL"/>
</dbReference>
<comment type="similarity">
    <text evidence="2">Belongs to the metallo-beta-lactamase superfamily. RNA-metabolizing metallo-beta-lactamase-like family. CPSF2/YSH1 subfamily.</text>
</comment>
<evidence type="ECO:0000256" key="1">
    <source>
        <dbReference type="ARBA" id="ARBA00004123"/>
    </source>
</evidence>
<keyword evidence="7" id="KW-0539">Nucleus</keyword>